<comment type="caution">
    <text evidence="9">The sequence shown here is derived from an EMBL/GenBank/DDBJ whole genome shotgun (WGS) entry which is preliminary data.</text>
</comment>
<keyword evidence="10" id="KW-1185">Reference proteome</keyword>
<evidence type="ECO:0000256" key="1">
    <source>
        <dbReference type="ARBA" id="ARBA00022527"/>
    </source>
</evidence>
<gene>
    <name evidence="9" type="ORF">GMRT_13146</name>
</gene>
<organism evidence="9 10">
    <name type="scientific">Giardia muris</name>
    <dbReference type="NCBI Taxonomy" id="5742"/>
    <lineage>
        <taxon>Eukaryota</taxon>
        <taxon>Metamonada</taxon>
        <taxon>Diplomonadida</taxon>
        <taxon>Hexamitidae</taxon>
        <taxon>Giardiinae</taxon>
        <taxon>Giardia</taxon>
    </lineage>
</organism>
<dbReference type="FunFam" id="1.10.510.10:FF:000624">
    <property type="entry name" value="Mitogen-activated protein kinase"/>
    <property type="match status" value="1"/>
</dbReference>
<evidence type="ECO:0000256" key="3">
    <source>
        <dbReference type="ARBA" id="ARBA00022741"/>
    </source>
</evidence>
<reference evidence="9 10" key="1">
    <citation type="submission" date="2019-05" db="EMBL/GenBank/DDBJ databases">
        <title>The compact genome of Giardia muris reveals important steps in the evolution of intestinal protozoan parasites.</title>
        <authorList>
            <person name="Xu F."/>
            <person name="Jimenez-Gonzalez A."/>
            <person name="Einarsson E."/>
            <person name="Astvaldsson A."/>
            <person name="Peirasmaki D."/>
            <person name="Eckmann L."/>
            <person name="Andersson J.O."/>
            <person name="Svard S.G."/>
            <person name="Jerlstrom-Hultqvist J."/>
        </authorList>
    </citation>
    <scope>NUCLEOTIDE SEQUENCE [LARGE SCALE GENOMIC DNA]</scope>
    <source>
        <strain evidence="9 10">Roberts-Thomson</strain>
    </source>
</reference>
<comment type="similarity">
    <text evidence="7">Belongs to the protein kinase superfamily.</text>
</comment>
<dbReference type="VEuPathDB" id="GiardiaDB:GMRT_13146"/>
<name>A0A4Z1SLW9_GIAMU</name>
<keyword evidence="5 6" id="KW-0067">ATP-binding</keyword>
<evidence type="ECO:0000256" key="2">
    <source>
        <dbReference type="ARBA" id="ARBA00022679"/>
    </source>
</evidence>
<dbReference type="PROSITE" id="PS50011">
    <property type="entry name" value="PROTEIN_KINASE_DOM"/>
    <property type="match status" value="1"/>
</dbReference>
<keyword evidence="2" id="KW-0808">Transferase</keyword>
<evidence type="ECO:0000259" key="8">
    <source>
        <dbReference type="PROSITE" id="PS50011"/>
    </source>
</evidence>
<keyword evidence="3 6" id="KW-0547">Nucleotide-binding</keyword>
<evidence type="ECO:0000256" key="4">
    <source>
        <dbReference type="ARBA" id="ARBA00022777"/>
    </source>
</evidence>
<dbReference type="GO" id="GO:0005524">
    <property type="term" value="F:ATP binding"/>
    <property type="evidence" value="ECO:0007669"/>
    <property type="project" value="UniProtKB-UniRule"/>
</dbReference>
<dbReference type="Gene3D" id="3.30.200.20">
    <property type="entry name" value="Phosphorylase Kinase, domain 1"/>
    <property type="match status" value="1"/>
</dbReference>
<keyword evidence="1 7" id="KW-0723">Serine/threonine-protein kinase</keyword>
<dbReference type="FunFam" id="3.30.200.20:FF:000545">
    <property type="entry name" value="CMGC family protein kinase"/>
    <property type="match status" value="1"/>
</dbReference>
<evidence type="ECO:0000256" key="6">
    <source>
        <dbReference type="PROSITE-ProRule" id="PRU10141"/>
    </source>
</evidence>
<dbReference type="AlphaFoldDB" id="A0A4Z1SLW9"/>
<dbReference type="PROSITE" id="PS00107">
    <property type="entry name" value="PROTEIN_KINASE_ATP"/>
    <property type="match status" value="1"/>
</dbReference>
<dbReference type="EMBL" id="VDLU01000005">
    <property type="protein sequence ID" value="TNJ26666.1"/>
    <property type="molecule type" value="Genomic_DNA"/>
</dbReference>
<dbReference type="InterPro" id="IPR000719">
    <property type="entry name" value="Prot_kinase_dom"/>
</dbReference>
<keyword evidence="4 9" id="KW-0418">Kinase</keyword>
<dbReference type="Pfam" id="PF00069">
    <property type="entry name" value="Pkinase"/>
    <property type="match status" value="1"/>
</dbReference>
<dbReference type="InterPro" id="IPR011009">
    <property type="entry name" value="Kinase-like_dom_sf"/>
</dbReference>
<dbReference type="PROSITE" id="PS00108">
    <property type="entry name" value="PROTEIN_KINASE_ST"/>
    <property type="match status" value="1"/>
</dbReference>
<sequence length="387" mass="43337">MESYTILTELGSGTYGTVYKARDNRSGRIVAVKHMRRKYKSWSECVTLKEVKSLLKMRAHANIVQLLEVLRQREDLYFVFEYINAGNLFDYISARRTAGQAIREDEARDLFRQILEGLSHIHSSNYMHRDLKCENVLVSENDGGRVAKIADLGCAKSLLERPPHTVYVGTRWYRAVELFLKDSSYTAKNDIWACACMLCEMLLMRPLFPGANDISMLNLITGTLGAPRREDWPAGYALADKMGYRFPNYTQPMSEKLRLLLPDVSDECISLLCGLFEYDPAKRLSAADALLHPWFSNRAPSTMLGRSTGPGGPGGCDGKLQLARDAVQRATQRLTDVPVEGISLTTSVGAGVKPPTAARTTKDLLQLTDDDGEMHDNQMLDMIDDLL</sequence>
<proteinExistence type="inferred from homology"/>
<feature type="binding site" evidence="6">
    <location>
        <position position="33"/>
    </location>
    <ligand>
        <name>ATP</name>
        <dbReference type="ChEBI" id="CHEBI:30616"/>
    </ligand>
</feature>
<protein>
    <submittedName>
        <fullName evidence="9">Kinase, CMGC RCK</fullName>
    </submittedName>
</protein>
<dbReference type="SUPFAM" id="SSF56112">
    <property type="entry name" value="Protein kinase-like (PK-like)"/>
    <property type="match status" value="1"/>
</dbReference>
<dbReference type="OrthoDB" id="2158884at2759"/>
<evidence type="ECO:0000313" key="9">
    <source>
        <dbReference type="EMBL" id="TNJ26666.1"/>
    </source>
</evidence>
<accession>A0A4Z1SLW9</accession>
<dbReference type="SMART" id="SM00220">
    <property type="entry name" value="S_TKc"/>
    <property type="match status" value="1"/>
</dbReference>
<dbReference type="InterPro" id="IPR050117">
    <property type="entry name" value="MAPK"/>
</dbReference>
<dbReference type="Proteomes" id="UP000315496">
    <property type="component" value="Chromosome 5"/>
</dbReference>
<dbReference type="CDD" id="cd07830">
    <property type="entry name" value="STKc_MAK_like"/>
    <property type="match status" value="1"/>
</dbReference>
<feature type="domain" description="Protein kinase" evidence="8">
    <location>
        <begin position="4"/>
        <end position="295"/>
    </location>
</feature>
<evidence type="ECO:0000313" key="10">
    <source>
        <dbReference type="Proteomes" id="UP000315496"/>
    </source>
</evidence>
<dbReference type="InterPro" id="IPR017441">
    <property type="entry name" value="Protein_kinase_ATP_BS"/>
</dbReference>
<dbReference type="GO" id="GO:0004674">
    <property type="term" value="F:protein serine/threonine kinase activity"/>
    <property type="evidence" value="ECO:0007669"/>
    <property type="project" value="UniProtKB-KW"/>
</dbReference>
<dbReference type="PANTHER" id="PTHR24055">
    <property type="entry name" value="MITOGEN-ACTIVATED PROTEIN KINASE"/>
    <property type="match status" value="1"/>
</dbReference>
<dbReference type="InterPro" id="IPR008271">
    <property type="entry name" value="Ser/Thr_kinase_AS"/>
</dbReference>
<dbReference type="Gene3D" id="1.10.510.10">
    <property type="entry name" value="Transferase(Phosphotransferase) domain 1"/>
    <property type="match status" value="1"/>
</dbReference>
<evidence type="ECO:0000256" key="7">
    <source>
        <dbReference type="RuleBase" id="RU000304"/>
    </source>
</evidence>
<evidence type="ECO:0000256" key="5">
    <source>
        <dbReference type="ARBA" id="ARBA00022840"/>
    </source>
</evidence>